<dbReference type="VEuPathDB" id="FungiDB:SPPG_05531"/>
<dbReference type="GO" id="GO:0005524">
    <property type="term" value="F:ATP binding"/>
    <property type="evidence" value="ECO:0007669"/>
    <property type="project" value="UniProtKB-KW"/>
</dbReference>
<evidence type="ECO:0000256" key="3">
    <source>
        <dbReference type="ARBA" id="ARBA00007381"/>
    </source>
</evidence>
<dbReference type="SUPFAM" id="SSF100920">
    <property type="entry name" value="Heat shock protein 70kD (HSP70), peptide-binding domain"/>
    <property type="match status" value="1"/>
</dbReference>
<dbReference type="FunFam" id="3.30.420.40:FF:000172">
    <property type="entry name" value="Heat shock 70 kDa protein"/>
    <property type="match status" value="1"/>
</dbReference>
<dbReference type="GO" id="GO:0099020">
    <property type="term" value="C:perinuclear endoplasmic reticulum lumen"/>
    <property type="evidence" value="ECO:0007669"/>
    <property type="project" value="EnsemblFungi"/>
</dbReference>
<dbReference type="GO" id="GO:0016887">
    <property type="term" value="F:ATP hydrolysis activity"/>
    <property type="evidence" value="ECO:0007669"/>
    <property type="project" value="EnsemblFungi"/>
</dbReference>
<evidence type="ECO:0000313" key="15">
    <source>
        <dbReference type="Proteomes" id="UP000053201"/>
    </source>
</evidence>
<dbReference type="InterPro" id="IPR029047">
    <property type="entry name" value="HSP70_peptide-bd_sf"/>
</dbReference>
<dbReference type="OrthoDB" id="2401965at2759"/>
<dbReference type="FunCoup" id="A0A0L0HE34">
    <property type="interactions" value="474"/>
</dbReference>
<keyword evidence="7" id="KW-0256">Endoplasmic reticulum</keyword>
<reference evidence="14 15" key="1">
    <citation type="submission" date="2009-08" db="EMBL/GenBank/DDBJ databases">
        <title>The Genome Sequence of Spizellomyces punctatus strain DAOM BR117.</title>
        <authorList>
            <consortium name="The Broad Institute Genome Sequencing Platform"/>
            <person name="Russ C."/>
            <person name="Cuomo C."/>
            <person name="Shea T."/>
            <person name="Young S.K."/>
            <person name="Zeng Q."/>
            <person name="Koehrsen M."/>
            <person name="Haas B."/>
            <person name="Borodovsky M."/>
            <person name="Guigo R."/>
            <person name="Alvarado L."/>
            <person name="Berlin A."/>
            <person name="Bochicchio J."/>
            <person name="Borenstein D."/>
            <person name="Chapman S."/>
            <person name="Chen Z."/>
            <person name="Engels R."/>
            <person name="Freedman E."/>
            <person name="Gellesch M."/>
            <person name="Goldberg J."/>
            <person name="Griggs A."/>
            <person name="Gujja S."/>
            <person name="Heiman D."/>
            <person name="Hepburn T."/>
            <person name="Howarth C."/>
            <person name="Jen D."/>
            <person name="Larson L."/>
            <person name="Lewis B."/>
            <person name="Mehta T."/>
            <person name="Park D."/>
            <person name="Pearson M."/>
            <person name="Roberts A."/>
            <person name="Saif S."/>
            <person name="Shenoy N."/>
            <person name="Sisk P."/>
            <person name="Stolte C."/>
            <person name="Sykes S."/>
            <person name="Thomson T."/>
            <person name="Walk T."/>
            <person name="White J."/>
            <person name="Yandava C."/>
            <person name="Burger G."/>
            <person name="Gray M.W."/>
            <person name="Holland P.W.H."/>
            <person name="King N."/>
            <person name="Lang F.B.F."/>
            <person name="Roger A.J."/>
            <person name="Ruiz-Trillo I."/>
            <person name="Lander E."/>
            <person name="Nusbaum C."/>
        </authorList>
    </citation>
    <scope>NUCLEOTIDE SEQUENCE [LARGE SCALE GENOMIC DNA]</scope>
    <source>
        <strain evidence="14 15">DAOM BR117</strain>
    </source>
</reference>
<keyword evidence="5" id="KW-0732">Signal</keyword>
<dbReference type="PROSITE" id="PS00329">
    <property type="entry name" value="HSP70_2"/>
    <property type="match status" value="1"/>
</dbReference>
<dbReference type="GO" id="GO:0034099">
    <property type="term" value="C:luminal surveillance complex"/>
    <property type="evidence" value="ECO:0007669"/>
    <property type="project" value="EnsemblFungi"/>
</dbReference>
<keyword evidence="13" id="KW-1133">Transmembrane helix</keyword>
<proteinExistence type="inferred from homology"/>
<dbReference type="GO" id="GO:0036498">
    <property type="term" value="P:IRE1-mediated unfolded protein response"/>
    <property type="evidence" value="ECO:0007669"/>
    <property type="project" value="EnsemblFungi"/>
</dbReference>
<dbReference type="GO" id="GO:0051082">
    <property type="term" value="F:unfolded protein binding"/>
    <property type="evidence" value="ECO:0007669"/>
    <property type="project" value="EnsemblFungi"/>
</dbReference>
<dbReference type="Gene3D" id="1.20.1270.10">
    <property type="match status" value="1"/>
</dbReference>
<sequence>MTSGTQPIAARHVQPISGRQQFAATKRVKVPRNCEKRLKAAVWLIKGGSTCVLPPPQNLLFPILSPLPFLRGCLVSRKRASTMKSRTSSALRWIALWLAIVAACCVANVSAASEDAAAGPIIGIDLGTTYSCVGVYKNGRVEIIANDQGNRITPSYVAFTDEERLVGDAAKNQAPMNPHDTIFDAKRLVGRHFTDKEVQQDMKHWPFTVVNKNGKPIIKVNVKGEEKTLTPEEVSAMVLQKMKEIAEGYLGEKITRAVVTVPAYFNDAQRQGPKDAGIIAGLKVERIINEPTAAAIAYGLDKKGGERNILVYDLGGGTFDVSLLTIDDGVFEVLATSGDTHLGGEDFDNRVIEHFVKLWKKKTGKDVTKDPKAMGKLKREVEKAKRALSSQMSVRVEIESFHDGQDLSETLTRAKFEELNMDLFKKTMKPVEKVLKDAGLSKNDIQDIVLVGGSTRIPKVVQLLEDFFNGKKASKGINPDEAVAYGAAVQAGILLGDSPELNDVLLVDVNPLTLGIETTGGVMTKLIPRNTAVPNKKSQIFSTAADNQPTVLIQVFEGERPLTKDNNLLGKFELNGIPPAPRGVPQIEVTFALDANGLLTVSAVDKGTGKSESITIKNDKDRLSQEEIDRMVQEAEKFAEEDRLTKEKIEAKNAFDSYVYSLKNQLSDDSQLGGKLEGDDKKQIQDALKKAQDWLEANGATATKEDLEEQKSELEAVVNPITAKLYQQTGEEGGASEEEAHDHDEL</sequence>
<dbReference type="Proteomes" id="UP000053201">
    <property type="component" value="Unassembled WGS sequence"/>
</dbReference>
<dbReference type="GeneID" id="27688896"/>
<dbReference type="Gene3D" id="3.90.640.10">
    <property type="entry name" value="Actin, Chain A, domain 4"/>
    <property type="match status" value="1"/>
</dbReference>
<evidence type="ECO:0000256" key="10">
    <source>
        <dbReference type="ARBA" id="ARBA00048056"/>
    </source>
</evidence>
<dbReference type="GO" id="GO:0036503">
    <property type="term" value="P:ERAD pathway"/>
    <property type="evidence" value="ECO:0007669"/>
    <property type="project" value="EnsemblFungi"/>
</dbReference>
<dbReference type="InterPro" id="IPR042050">
    <property type="entry name" value="BIP_NBD"/>
</dbReference>
<comment type="similarity">
    <text evidence="3 11">Belongs to the heat shock protein 70 family.</text>
</comment>
<evidence type="ECO:0000313" key="14">
    <source>
        <dbReference type="EMBL" id="KNC99276.1"/>
    </source>
</evidence>
<evidence type="ECO:0000256" key="8">
    <source>
        <dbReference type="ARBA" id="ARBA00022840"/>
    </source>
</evidence>
<dbReference type="CDD" id="cd10241">
    <property type="entry name" value="ASKHA_NBD_HSP70_BiP"/>
    <property type="match status" value="1"/>
</dbReference>
<evidence type="ECO:0000256" key="4">
    <source>
        <dbReference type="ARBA" id="ARBA00012554"/>
    </source>
</evidence>
<dbReference type="FunFam" id="2.60.34.10:FF:000002">
    <property type="entry name" value="Heat shock 70 kDa"/>
    <property type="match status" value="1"/>
</dbReference>
<dbReference type="NCBIfam" id="NF001413">
    <property type="entry name" value="PRK00290.1"/>
    <property type="match status" value="1"/>
</dbReference>
<dbReference type="PRINTS" id="PR00301">
    <property type="entry name" value="HEATSHOCK70"/>
</dbReference>
<evidence type="ECO:0000256" key="2">
    <source>
        <dbReference type="ARBA" id="ARBA00004319"/>
    </source>
</evidence>
<dbReference type="GO" id="GO:0031965">
    <property type="term" value="C:nuclear membrane"/>
    <property type="evidence" value="ECO:0007669"/>
    <property type="project" value="EnsemblFungi"/>
</dbReference>
<keyword evidence="6 11" id="KW-0547">Nucleotide-binding</keyword>
<dbReference type="AlphaFoldDB" id="A0A0L0HE34"/>
<dbReference type="Gene3D" id="2.60.34.10">
    <property type="entry name" value="Substrate Binding Domain Of DNAk, Chain A, domain 1"/>
    <property type="match status" value="1"/>
</dbReference>
<dbReference type="InterPro" id="IPR013126">
    <property type="entry name" value="Hsp_70_fam"/>
</dbReference>
<comment type="function">
    <text evidence="1">Probably plays a role in facilitating the assembly of multimeric protein complexes inside the ER. Is required for secretory polypeptide translocation. May physically associate with SEC63 protein in the endoplasmic reticulum and this interaction may be regulated by ATP hydrolysis.</text>
</comment>
<dbReference type="InterPro" id="IPR029048">
    <property type="entry name" value="HSP70_C_sf"/>
</dbReference>
<dbReference type="InterPro" id="IPR018181">
    <property type="entry name" value="Heat_shock_70_CS"/>
</dbReference>
<dbReference type="FunFam" id="3.90.640.10:FF:000153">
    <property type="entry name" value="Endoplasmic reticulum chaperone BiP"/>
    <property type="match status" value="1"/>
</dbReference>
<dbReference type="GO" id="GO:0140662">
    <property type="term" value="F:ATP-dependent protein folding chaperone"/>
    <property type="evidence" value="ECO:0007669"/>
    <property type="project" value="InterPro"/>
</dbReference>
<dbReference type="GO" id="GO:0006616">
    <property type="term" value="P:SRP-dependent cotranslational protein targeting to membrane, translocation"/>
    <property type="evidence" value="ECO:0007669"/>
    <property type="project" value="EnsemblFungi"/>
</dbReference>
<keyword evidence="8 11" id="KW-0067">ATP-binding</keyword>
<dbReference type="SUPFAM" id="SSF53067">
    <property type="entry name" value="Actin-like ATPase domain"/>
    <property type="match status" value="2"/>
</dbReference>
<evidence type="ECO:0000256" key="1">
    <source>
        <dbReference type="ARBA" id="ARBA00002226"/>
    </source>
</evidence>
<evidence type="ECO:0000256" key="11">
    <source>
        <dbReference type="RuleBase" id="RU003322"/>
    </source>
</evidence>
<evidence type="ECO:0000256" key="6">
    <source>
        <dbReference type="ARBA" id="ARBA00022741"/>
    </source>
</evidence>
<dbReference type="RefSeq" id="XP_016607316.1">
    <property type="nucleotide sequence ID" value="XM_016753738.1"/>
</dbReference>
<keyword evidence="13" id="KW-0812">Transmembrane</keyword>
<dbReference type="GO" id="GO:0099021">
    <property type="term" value="C:cortical endoplasmic reticulum lumen"/>
    <property type="evidence" value="ECO:0007669"/>
    <property type="project" value="EnsemblFungi"/>
</dbReference>
<evidence type="ECO:0000256" key="12">
    <source>
        <dbReference type="SAM" id="MobiDB-lite"/>
    </source>
</evidence>
<dbReference type="FunFam" id="3.30.420.40:FF:000026">
    <property type="entry name" value="Heat shock protein 70"/>
    <property type="match status" value="1"/>
</dbReference>
<dbReference type="GO" id="GO:0000742">
    <property type="term" value="P:karyogamy involved in conjugation with cellular fusion"/>
    <property type="evidence" value="ECO:0007669"/>
    <property type="project" value="EnsemblFungi"/>
</dbReference>
<name>A0A0L0HE34_SPIPD</name>
<evidence type="ECO:0000256" key="9">
    <source>
        <dbReference type="ARBA" id="ARBA00031728"/>
    </source>
</evidence>
<dbReference type="Gene3D" id="3.30.420.40">
    <property type="match status" value="2"/>
</dbReference>
<protein>
    <recommendedName>
        <fullName evidence="4">non-chaperonin molecular chaperone ATPase</fullName>
        <ecNumber evidence="4">3.6.4.10</ecNumber>
    </recommendedName>
    <alternativeName>
        <fullName evidence="9">Immunoglobulin heavy chain-binding protein homolog</fullName>
    </alternativeName>
</protein>
<evidence type="ECO:0000256" key="7">
    <source>
        <dbReference type="ARBA" id="ARBA00022824"/>
    </source>
</evidence>
<dbReference type="InParanoid" id="A0A0L0HE34"/>
<dbReference type="STRING" id="645134.A0A0L0HE34"/>
<dbReference type="SUPFAM" id="SSF100934">
    <property type="entry name" value="Heat shock protein 70kD (HSP70), C-terminal subdomain"/>
    <property type="match status" value="1"/>
</dbReference>
<feature type="transmembrane region" description="Helical" evidence="13">
    <location>
        <begin position="90"/>
        <end position="111"/>
    </location>
</feature>
<dbReference type="EMBL" id="KQ257458">
    <property type="protein sequence ID" value="KNC99276.1"/>
    <property type="molecule type" value="Genomic_DNA"/>
</dbReference>
<organism evidence="14 15">
    <name type="scientific">Spizellomyces punctatus (strain DAOM BR117)</name>
    <dbReference type="NCBI Taxonomy" id="645134"/>
    <lineage>
        <taxon>Eukaryota</taxon>
        <taxon>Fungi</taxon>
        <taxon>Fungi incertae sedis</taxon>
        <taxon>Chytridiomycota</taxon>
        <taxon>Chytridiomycota incertae sedis</taxon>
        <taxon>Chytridiomycetes</taxon>
        <taxon>Spizellomycetales</taxon>
        <taxon>Spizellomycetaceae</taxon>
        <taxon>Spizellomyces</taxon>
    </lineage>
</organism>
<dbReference type="EC" id="3.6.4.10" evidence="4"/>
<dbReference type="GO" id="GO:0070880">
    <property type="term" value="P:fungal-type cell wall beta-glucan biosynthetic process"/>
    <property type="evidence" value="ECO:0007669"/>
    <property type="project" value="EnsemblFungi"/>
</dbReference>
<gene>
    <name evidence="14" type="ORF">SPPG_05531</name>
</gene>
<dbReference type="OMA" id="VQRDIKH"/>
<dbReference type="GO" id="GO:0015450">
    <property type="term" value="F:protein-transporting ATPase activity"/>
    <property type="evidence" value="ECO:0007669"/>
    <property type="project" value="EnsemblFungi"/>
</dbReference>
<evidence type="ECO:0000256" key="5">
    <source>
        <dbReference type="ARBA" id="ARBA00022729"/>
    </source>
</evidence>
<dbReference type="GO" id="GO:0070972">
    <property type="term" value="P:protein localization to endoplasmic reticulum"/>
    <property type="evidence" value="ECO:0007669"/>
    <property type="project" value="EnsemblFungi"/>
</dbReference>
<keyword evidence="15" id="KW-1185">Reference proteome</keyword>
<accession>A0A0L0HE34</accession>
<comment type="subcellular location">
    <subcellularLocation>
        <location evidence="2">Endoplasmic reticulum lumen</location>
    </subcellularLocation>
</comment>
<dbReference type="Pfam" id="PF00012">
    <property type="entry name" value="HSP70"/>
    <property type="match status" value="1"/>
</dbReference>
<dbReference type="eggNOG" id="KOG0100">
    <property type="taxonomic scope" value="Eukaryota"/>
</dbReference>
<dbReference type="PROSITE" id="PS01036">
    <property type="entry name" value="HSP70_3"/>
    <property type="match status" value="1"/>
</dbReference>
<dbReference type="GO" id="GO:0031204">
    <property type="term" value="P:post-translational protein targeting to membrane, translocation"/>
    <property type="evidence" value="ECO:0007669"/>
    <property type="project" value="EnsemblFungi"/>
</dbReference>
<dbReference type="FunFam" id="3.30.30.30:FF:000001">
    <property type="entry name" value="heat shock 70 kDa protein-like"/>
    <property type="match status" value="1"/>
</dbReference>
<dbReference type="InterPro" id="IPR043129">
    <property type="entry name" value="ATPase_NBD"/>
</dbReference>
<evidence type="ECO:0000256" key="13">
    <source>
        <dbReference type="SAM" id="Phobius"/>
    </source>
</evidence>
<dbReference type="PROSITE" id="PS00297">
    <property type="entry name" value="HSP70_1"/>
    <property type="match status" value="1"/>
</dbReference>
<keyword evidence="13" id="KW-0472">Membrane</keyword>
<dbReference type="PANTHER" id="PTHR19375">
    <property type="entry name" value="HEAT SHOCK PROTEIN 70KDA"/>
    <property type="match status" value="1"/>
</dbReference>
<feature type="region of interest" description="Disordered" evidence="12">
    <location>
        <begin position="726"/>
        <end position="746"/>
    </location>
</feature>
<comment type="catalytic activity">
    <reaction evidence="10">
        <text>ATP + H2O = ADP + phosphate + H(+)</text>
        <dbReference type="Rhea" id="RHEA:13065"/>
        <dbReference type="ChEBI" id="CHEBI:15377"/>
        <dbReference type="ChEBI" id="CHEBI:15378"/>
        <dbReference type="ChEBI" id="CHEBI:30616"/>
        <dbReference type="ChEBI" id="CHEBI:43474"/>
        <dbReference type="ChEBI" id="CHEBI:456216"/>
        <dbReference type="EC" id="3.6.4.10"/>
    </reaction>
</comment>